<feature type="transmembrane region" description="Helical" evidence="1">
    <location>
        <begin position="248"/>
        <end position="267"/>
    </location>
</feature>
<accession>A0A0W8F7B5</accession>
<keyword evidence="1" id="KW-1133">Transmembrane helix</keyword>
<reference evidence="2" key="1">
    <citation type="journal article" date="2015" name="Proc. Natl. Acad. Sci. U.S.A.">
        <title>Networks of energetic and metabolic interactions define dynamics in microbial communities.</title>
        <authorList>
            <person name="Embree M."/>
            <person name="Liu J.K."/>
            <person name="Al-Bassam M.M."/>
            <person name="Zengler K."/>
        </authorList>
    </citation>
    <scope>NUCLEOTIDE SEQUENCE</scope>
</reference>
<comment type="caution">
    <text evidence="2">The sequence shown here is derived from an EMBL/GenBank/DDBJ whole genome shotgun (WGS) entry which is preliminary data.</text>
</comment>
<gene>
    <name evidence="2" type="ORF">ASZ90_013590</name>
</gene>
<name>A0A0W8F7B5_9ZZZZ</name>
<protein>
    <submittedName>
        <fullName evidence="2">Uncharacterized protein</fullName>
    </submittedName>
</protein>
<proteinExistence type="predicted"/>
<evidence type="ECO:0000313" key="2">
    <source>
        <dbReference type="EMBL" id="KUG16732.1"/>
    </source>
</evidence>
<evidence type="ECO:0000256" key="1">
    <source>
        <dbReference type="SAM" id="Phobius"/>
    </source>
</evidence>
<keyword evidence="1" id="KW-0472">Membrane</keyword>
<sequence>MNEIREISSLLDRELEAIKHSFSNDLASEKIGGKASSRVVKLLNPKVITSENKIEVMGPAFLISLAELKKAIKNRYKTPGRNIFPEVADDFVFKNGMDAINRLSNFDTSQAASDLVNLSRLVKVPSDSEKVALIRRIKPLELVDEYIIDGKHTSGSFLGSFDLPLVVMTDDGAQFDFENPSDVMGTDKRLEESMSINMKSIMLIAERVDDNTIQTTSGLKHVFLGNTMAVISLICLLIGAFSLIERRLFFFIILFICGVALAVARYLPTSWNREFFGVSEMKVVGNGYTVFKFYGDMA</sequence>
<dbReference type="EMBL" id="LNQE01001482">
    <property type="protein sequence ID" value="KUG16732.1"/>
    <property type="molecule type" value="Genomic_DNA"/>
</dbReference>
<keyword evidence="1" id="KW-0812">Transmembrane</keyword>
<organism evidence="2">
    <name type="scientific">hydrocarbon metagenome</name>
    <dbReference type="NCBI Taxonomy" id="938273"/>
    <lineage>
        <taxon>unclassified sequences</taxon>
        <taxon>metagenomes</taxon>
        <taxon>ecological metagenomes</taxon>
    </lineage>
</organism>
<feature type="transmembrane region" description="Helical" evidence="1">
    <location>
        <begin position="222"/>
        <end position="241"/>
    </location>
</feature>
<dbReference type="AlphaFoldDB" id="A0A0W8F7B5"/>